<sequence length="98" mass="10596">MLQLIGIPSQSYSQCSPNISVRLSCLLRNLSRALHFLCAATADMDYTVCSTVVATAAAVEGRLLLSRDANEPVAQNFFSILFNAENVIGPLLSRIPLI</sequence>
<gene>
    <name evidence="1" type="ORF">TNCT_73961</name>
</gene>
<dbReference type="EMBL" id="BMAO01020686">
    <property type="protein sequence ID" value="GFQ69145.1"/>
    <property type="molecule type" value="Genomic_DNA"/>
</dbReference>
<accession>A0A8X6F2B1</accession>
<dbReference type="AlphaFoldDB" id="A0A8X6F2B1"/>
<evidence type="ECO:0000313" key="2">
    <source>
        <dbReference type="Proteomes" id="UP000887116"/>
    </source>
</evidence>
<protein>
    <submittedName>
        <fullName evidence="1">Uncharacterized protein</fullName>
    </submittedName>
</protein>
<proteinExistence type="predicted"/>
<dbReference type="Proteomes" id="UP000887116">
    <property type="component" value="Unassembled WGS sequence"/>
</dbReference>
<keyword evidence="2" id="KW-1185">Reference proteome</keyword>
<organism evidence="1 2">
    <name type="scientific">Trichonephila clavata</name>
    <name type="common">Joro spider</name>
    <name type="synonym">Nephila clavata</name>
    <dbReference type="NCBI Taxonomy" id="2740835"/>
    <lineage>
        <taxon>Eukaryota</taxon>
        <taxon>Metazoa</taxon>
        <taxon>Ecdysozoa</taxon>
        <taxon>Arthropoda</taxon>
        <taxon>Chelicerata</taxon>
        <taxon>Arachnida</taxon>
        <taxon>Araneae</taxon>
        <taxon>Araneomorphae</taxon>
        <taxon>Entelegynae</taxon>
        <taxon>Araneoidea</taxon>
        <taxon>Nephilidae</taxon>
        <taxon>Trichonephila</taxon>
    </lineage>
</organism>
<comment type="caution">
    <text evidence="1">The sequence shown here is derived from an EMBL/GenBank/DDBJ whole genome shotgun (WGS) entry which is preliminary data.</text>
</comment>
<name>A0A8X6F2B1_TRICU</name>
<reference evidence="1" key="1">
    <citation type="submission" date="2020-07" db="EMBL/GenBank/DDBJ databases">
        <title>Multicomponent nature underlies the extraordinary mechanical properties of spider dragline silk.</title>
        <authorList>
            <person name="Kono N."/>
            <person name="Nakamura H."/>
            <person name="Mori M."/>
            <person name="Yoshida Y."/>
            <person name="Ohtoshi R."/>
            <person name="Malay A.D."/>
            <person name="Moran D.A.P."/>
            <person name="Tomita M."/>
            <person name="Numata K."/>
            <person name="Arakawa K."/>
        </authorList>
    </citation>
    <scope>NUCLEOTIDE SEQUENCE</scope>
</reference>
<evidence type="ECO:0000313" key="1">
    <source>
        <dbReference type="EMBL" id="GFQ69145.1"/>
    </source>
</evidence>